<feature type="compositionally biased region" description="Low complexity" evidence="1">
    <location>
        <begin position="775"/>
        <end position="877"/>
    </location>
</feature>
<feature type="non-terminal residue" evidence="3">
    <location>
        <position position="877"/>
    </location>
</feature>
<feature type="signal peptide" evidence="2">
    <location>
        <begin position="1"/>
        <end position="19"/>
    </location>
</feature>
<feature type="region of interest" description="Disordered" evidence="1">
    <location>
        <begin position="627"/>
        <end position="877"/>
    </location>
</feature>
<evidence type="ECO:0000256" key="1">
    <source>
        <dbReference type="SAM" id="MobiDB-lite"/>
    </source>
</evidence>
<feature type="compositionally biased region" description="Low complexity" evidence="1">
    <location>
        <begin position="627"/>
        <end position="761"/>
    </location>
</feature>
<protein>
    <submittedName>
        <fullName evidence="3">Uncharacterized protein</fullName>
    </submittedName>
</protein>
<dbReference type="EMBL" id="ANIZ01003783">
    <property type="protein sequence ID" value="ETI31387.1"/>
    <property type="molecule type" value="Genomic_DNA"/>
</dbReference>
<keyword evidence="4" id="KW-1185">Reference proteome</keyword>
<accession>V9DZG0</accession>
<evidence type="ECO:0000313" key="3">
    <source>
        <dbReference type="EMBL" id="ETI31387.1"/>
    </source>
</evidence>
<dbReference type="HOGENOM" id="CLU_015958_0_0_1"/>
<dbReference type="Proteomes" id="UP000018721">
    <property type="component" value="Unassembled WGS sequence"/>
</dbReference>
<dbReference type="AlphaFoldDB" id="V9DZG0"/>
<dbReference type="eggNOG" id="ENOG502SBUZ">
    <property type="taxonomic scope" value="Eukaryota"/>
</dbReference>
<dbReference type="OrthoDB" id="123104at2759"/>
<gene>
    <name evidence="3" type="ORF">F443_21654</name>
</gene>
<name>V9DZG0_PHYNI</name>
<proteinExistence type="predicted"/>
<feature type="chain" id="PRO_5004773998" evidence="2">
    <location>
        <begin position="20"/>
        <end position="877"/>
    </location>
</feature>
<keyword evidence="2" id="KW-0732">Signal</keyword>
<organism evidence="3 4">
    <name type="scientific">Phytophthora nicotianae P1569</name>
    <dbReference type="NCBI Taxonomy" id="1317065"/>
    <lineage>
        <taxon>Eukaryota</taxon>
        <taxon>Sar</taxon>
        <taxon>Stramenopiles</taxon>
        <taxon>Oomycota</taxon>
        <taxon>Peronosporomycetes</taxon>
        <taxon>Peronosporales</taxon>
        <taxon>Peronosporaceae</taxon>
        <taxon>Phytophthora</taxon>
    </lineage>
</organism>
<evidence type="ECO:0000256" key="2">
    <source>
        <dbReference type="SAM" id="SignalP"/>
    </source>
</evidence>
<evidence type="ECO:0000313" key="4">
    <source>
        <dbReference type="Proteomes" id="UP000018721"/>
    </source>
</evidence>
<feature type="compositionally biased region" description="Polar residues" evidence="1">
    <location>
        <begin position="762"/>
        <end position="774"/>
    </location>
</feature>
<comment type="caution">
    <text evidence="3">The sequence shown here is derived from an EMBL/GenBank/DDBJ whole genome shotgun (WGS) entry which is preliminary data.</text>
</comment>
<sequence>MRIATVLAVVSAYGAFVEALNQVRHGHSRLHNLSPPDSENLSAVAPLSFLSAYAYNPDPYATCSWGTNLVCEMDSPQNDLKLGSTCDVGVPVPKDNYVGDERVNEYDNGLTATAYPYIEITSTGPNPGLTPSTEASTGQLAWDGYMENPAKSQNNIKFSSVGVYDVAISANDYDRLATCEGCVAIRDTYRPRFKDGTCPSAPSSSLTLTSTSVADVSKYESDYENFVSTSNQLNNPESDASCNIESSKLQNFYDVEPAPFSGMCFSSGEVKNNLDRLKVNPFNTVDIKRPVLELEKDLNGNCVWCCSKSIALKEKYTEYTCPSTAVQPATECVGLPSSTCSMDACIKATGHDIAEATVKLSDAVQEDSKKVIQELGKPDNTDVANMIHYSLPCTSYDQTGNDPQCHYIVKLSDVLDIGPQLGVGPKFVTDLALNSEMPSDYVFWRVKVGSKDWATWDPKNDAEYSFKASSTTVNVEAWTACGQISSIEIVVKLYLHRTLTCDKFVEMWTPLVTKVYGEDTYCNVPGSDFSLFNLNYDYDVVIPSVVGEEYERLKGTYKNVKCEIRVRESTAAEGSVSATTLVAETNQEEIDKNFVVELVHDPYTAPKTTFHVQCTFTREAYGSNGNYYGNDNENVNGNDNTNTGNEINNGNTNTNAGNENANGNVVENSNDNTNAGNENTSGNNNDINNGNTNTGNTNGNENTNAGNDNNAGNANVNAGNNGNVNNNTNGNTNVEKDNNNAGNGNGNDNTNANAGNDNANTSGENTKWTDNGDFNENTNTGNGNTNAGNENTNAANGNSATNTNTSPTNNGNDANTNSNTNNAHEAHSNTATNGNGNSNTATNSNTVTTTSNNGNGNGNSNTAATSTSNTAANSNTA</sequence>
<reference evidence="3 4" key="1">
    <citation type="submission" date="2013-11" db="EMBL/GenBank/DDBJ databases">
        <title>The Genome Sequence of Phytophthora parasitica P1569.</title>
        <authorList>
            <consortium name="The Broad Institute Genomics Platform"/>
            <person name="Russ C."/>
            <person name="Tyler B."/>
            <person name="Panabieres F."/>
            <person name="Shan W."/>
            <person name="Tripathy S."/>
            <person name="Grunwald N."/>
            <person name="Machado M."/>
            <person name="Johnson C.S."/>
            <person name="Arredondo F."/>
            <person name="Hong C."/>
            <person name="Coffey M."/>
            <person name="Young S.K."/>
            <person name="Zeng Q."/>
            <person name="Gargeya S."/>
            <person name="Fitzgerald M."/>
            <person name="Abouelleil A."/>
            <person name="Alvarado L."/>
            <person name="Chapman S.B."/>
            <person name="Gainer-Dewar J."/>
            <person name="Goldberg J."/>
            <person name="Griggs A."/>
            <person name="Gujja S."/>
            <person name="Hansen M."/>
            <person name="Howarth C."/>
            <person name="Imamovic A."/>
            <person name="Ireland A."/>
            <person name="Larimer J."/>
            <person name="McCowan C."/>
            <person name="Murphy C."/>
            <person name="Pearson M."/>
            <person name="Poon T.W."/>
            <person name="Priest M."/>
            <person name="Roberts A."/>
            <person name="Saif S."/>
            <person name="Shea T."/>
            <person name="Sykes S."/>
            <person name="Wortman J."/>
            <person name="Nusbaum C."/>
            <person name="Birren B."/>
        </authorList>
    </citation>
    <scope>NUCLEOTIDE SEQUENCE [LARGE SCALE GENOMIC DNA]</scope>
    <source>
        <strain evidence="3 4">P1569</strain>
    </source>
</reference>